<evidence type="ECO:0000313" key="2">
    <source>
        <dbReference type="EMBL" id="KAK4029473.1"/>
    </source>
</evidence>
<name>A0ABR0AWH3_9CRUS</name>
<proteinExistence type="predicted"/>
<feature type="chain" id="PRO_5045362717" evidence="1">
    <location>
        <begin position="23"/>
        <end position="70"/>
    </location>
</feature>
<comment type="caution">
    <text evidence="2">The sequence shown here is derived from an EMBL/GenBank/DDBJ whole genome shotgun (WGS) entry which is preliminary data.</text>
</comment>
<keyword evidence="1" id="KW-0732">Signal</keyword>
<gene>
    <name evidence="2" type="ORF">OUZ56_022464</name>
</gene>
<keyword evidence="3" id="KW-1185">Reference proteome</keyword>
<dbReference type="EMBL" id="JAOYFB010000039">
    <property type="protein sequence ID" value="KAK4029473.1"/>
    <property type="molecule type" value="Genomic_DNA"/>
</dbReference>
<evidence type="ECO:0000256" key="1">
    <source>
        <dbReference type="SAM" id="SignalP"/>
    </source>
</evidence>
<organism evidence="2 3">
    <name type="scientific">Daphnia magna</name>
    <dbReference type="NCBI Taxonomy" id="35525"/>
    <lineage>
        <taxon>Eukaryota</taxon>
        <taxon>Metazoa</taxon>
        <taxon>Ecdysozoa</taxon>
        <taxon>Arthropoda</taxon>
        <taxon>Crustacea</taxon>
        <taxon>Branchiopoda</taxon>
        <taxon>Diplostraca</taxon>
        <taxon>Cladocera</taxon>
        <taxon>Anomopoda</taxon>
        <taxon>Daphniidae</taxon>
        <taxon>Daphnia</taxon>
    </lineage>
</organism>
<accession>A0ABR0AWH3</accession>
<sequence length="70" mass="7958">MFQKFFLFACLLAVMAVVYTNSAPTENEQTADEEEKFLFFCRWFTSCTNSTQCAGNLIYRTCNGGRCCKG</sequence>
<reference evidence="2 3" key="1">
    <citation type="journal article" date="2023" name="Nucleic Acids Res.">
        <title>The hologenome of Daphnia magna reveals possible DNA methylation and microbiome-mediated evolution of the host genome.</title>
        <authorList>
            <person name="Chaturvedi A."/>
            <person name="Li X."/>
            <person name="Dhandapani V."/>
            <person name="Marshall H."/>
            <person name="Kissane S."/>
            <person name="Cuenca-Cambronero M."/>
            <person name="Asole G."/>
            <person name="Calvet F."/>
            <person name="Ruiz-Romero M."/>
            <person name="Marangio P."/>
            <person name="Guigo R."/>
            <person name="Rago D."/>
            <person name="Mirbahai L."/>
            <person name="Eastwood N."/>
            <person name="Colbourne J.K."/>
            <person name="Zhou J."/>
            <person name="Mallon E."/>
            <person name="Orsini L."/>
        </authorList>
    </citation>
    <scope>NUCLEOTIDE SEQUENCE [LARGE SCALE GENOMIC DNA]</scope>
    <source>
        <strain evidence="2">LRV0_1</strain>
    </source>
</reference>
<dbReference type="Proteomes" id="UP001234178">
    <property type="component" value="Unassembled WGS sequence"/>
</dbReference>
<evidence type="ECO:0000313" key="3">
    <source>
        <dbReference type="Proteomes" id="UP001234178"/>
    </source>
</evidence>
<protein>
    <submittedName>
        <fullName evidence="2">Uncharacterized protein</fullName>
    </submittedName>
</protein>
<feature type="signal peptide" evidence="1">
    <location>
        <begin position="1"/>
        <end position="22"/>
    </location>
</feature>